<dbReference type="GO" id="GO:0005886">
    <property type="term" value="C:plasma membrane"/>
    <property type="evidence" value="ECO:0007669"/>
    <property type="project" value="UniProtKB-SubCell"/>
</dbReference>
<dbReference type="EMBL" id="JAMFTS010000005">
    <property type="protein sequence ID" value="KAJ4756068.1"/>
    <property type="molecule type" value="Genomic_DNA"/>
</dbReference>
<dbReference type="AlphaFoldDB" id="A0AAV8CPL4"/>
<comment type="similarity">
    <text evidence="4">Belongs to the SFH family.</text>
</comment>
<proteinExistence type="inferred from homology"/>
<evidence type="ECO:0000256" key="2">
    <source>
        <dbReference type="ARBA" id="ARBA00004395"/>
    </source>
</evidence>
<dbReference type="PANTHER" id="PTHR45657:SF62">
    <property type="entry name" value="OS08G0341700 PROTEIN"/>
    <property type="match status" value="1"/>
</dbReference>
<gene>
    <name evidence="7" type="ORF">LUZ62_090473</name>
</gene>
<dbReference type="InterPro" id="IPR051026">
    <property type="entry name" value="PI/PC_transfer"/>
</dbReference>
<evidence type="ECO:0000259" key="6">
    <source>
        <dbReference type="PROSITE" id="PS50191"/>
    </source>
</evidence>
<dbReference type="CDD" id="cd00170">
    <property type="entry name" value="SEC14"/>
    <property type="match status" value="1"/>
</dbReference>
<reference evidence="7" key="1">
    <citation type="submission" date="2022-08" db="EMBL/GenBank/DDBJ databases">
        <authorList>
            <person name="Marques A."/>
        </authorList>
    </citation>
    <scope>NUCLEOTIDE SEQUENCE</scope>
    <source>
        <strain evidence="7">RhyPub2mFocal</strain>
        <tissue evidence="7">Leaves</tissue>
    </source>
</reference>
<dbReference type="PANTHER" id="PTHR45657">
    <property type="entry name" value="CRAL-TRIO DOMAIN-CONTAINING PROTEIN YKL091C-RELATED"/>
    <property type="match status" value="1"/>
</dbReference>
<dbReference type="SMART" id="SM00516">
    <property type="entry name" value="SEC14"/>
    <property type="match status" value="1"/>
</dbReference>
<dbReference type="GO" id="GO:0000139">
    <property type="term" value="C:Golgi membrane"/>
    <property type="evidence" value="ECO:0007669"/>
    <property type="project" value="UniProtKB-SubCell"/>
</dbReference>
<dbReference type="SUPFAM" id="SSF52087">
    <property type="entry name" value="CRAL/TRIO domain"/>
    <property type="match status" value="1"/>
</dbReference>
<dbReference type="Gene3D" id="3.40.525.10">
    <property type="entry name" value="CRAL-TRIO lipid binding domain"/>
    <property type="match status" value="1"/>
</dbReference>
<keyword evidence="3" id="KW-0333">Golgi apparatus</keyword>
<feature type="chain" id="PRO_5043731501" evidence="5">
    <location>
        <begin position="20"/>
        <end position="226"/>
    </location>
</feature>
<dbReference type="Pfam" id="PF00650">
    <property type="entry name" value="CRAL_TRIO"/>
    <property type="match status" value="1"/>
</dbReference>
<evidence type="ECO:0000256" key="4">
    <source>
        <dbReference type="ARBA" id="ARBA00038020"/>
    </source>
</evidence>
<sequence>MVLLLFAFLFPNLSRFSKPGNLTLKRQLTCGQWRKEFGADTILEDFTFEELEEVLQYYPQGYHGVDREGRPIYTERLGKVEPSKLMHITFVERYIKYHVQEFERAFRDRFPACSVAAKRHLDSTTTILDFDGVDFKNFSKTAREMLIKMQKIDSDYYPETLHQMFVVNAGSGFRLLWNTVKGFLDPKTVSKIHVLGTKFHSRLLEVIDSRSLSLFLPPFPSYYQRY</sequence>
<comment type="caution">
    <text evidence="7">The sequence shown here is derived from an EMBL/GenBank/DDBJ whole genome shotgun (WGS) entry which is preliminary data.</text>
</comment>
<evidence type="ECO:0000256" key="3">
    <source>
        <dbReference type="ARBA" id="ARBA00023034"/>
    </source>
</evidence>
<feature type="signal peptide" evidence="5">
    <location>
        <begin position="1"/>
        <end position="19"/>
    </location>
</feature>
<dbReference type="InterPro" id="IPR001251">
    <property type="entry name" value="CRAL-TRIO_dom"/>
</dbReference>
<evidence type="ECO:0000313" key="8">
    <source>
        <dbReference type="Proteomes" id="UP001140206"/>
    </source>
</evidence>
<keyword evidence="5" id="KW-0732">Signal</keyword>
<dbReference type="InterPro" id="IPR036865">
    <property type="entry name" value="CRAL-TRIO_dom_sf"/>
</dbReference>
<keyword evidence="8" id="KW-1185">Reference proteome</keyword>
<organism evidence="7 8">
    <name type="scientific">Rhynchospora pubera</name>
    <dbReference type="NCBI Taxonomy" id="906938"/>
    <lineage>
        <taxon>Eukaryota</taxon>
        <taxon>Viridiplantae</taxon>
        <taxon>Streptophyta</taxon>
        <taxon>Embryophyta</taxon>
        <taxon>Tracheophyta</taxon>
        <taxon>Spermatophyta</taxon>
        <taxon>Magnoliopsida</taxon>
        <taxon>Liliopsida</taxon>
        <taxon>Poales</taxon>
        <taxon>Cyperaceae</taxon>
        <taxon>Cyperoideae</taxon>
        <taxon>Rhynchosporeae</taxon>
        <taxon>Rhynchospora</taxon>
    </lineage>
</organism>
<name>A0AAV8CPL4_9POAL</name>
<feature type="domain" description="CRAL-TRIO" evidence="6">
    <location>
        <begin position="50"/>
        <end position="226"/>
    </location>
</feature>
<evidence type="ECO:0000256" key="5">
    <source>
        <dbReference type="SAM" id="SignalP"/>
    </source>
</evidence>
<evidence type="ECO:0000256" key="1">
    <source>
        <dbReference type="ARBA" id="ARBA00004202"/>
    </source>
</evidence>
<evidence type="ECO:0000313" key="7">
    <source>
        <dbReference type="EMBL" id="KAJ4756068.1"/>
    </source>
</evidence>
<protein>
    <submittedName>
        <fullName evidence="7">Sec14p-like phosphatidylinositol transfer family protein</fullName>
    </submittedName>
</protein>
<comment type="subcellular location">
    <subcellularLocation>
        <location evidence="1">Cell membrane</location>
        <topology evidence="1">Peripheral membrane protein</topology>
    </subcellularLocation>
    <subcellularLocation>
        <location evidence="2">Golgi apparatus membrane</location>
        <topology evidence="2">Peripheral membrane protein</topology>
    </subcellularLocation>
</comment>
<dbReference type="PROSITE" id="PS50191">
    <property type="entry name" value="CRAL_TRIO"/>
    <property type="match status" value="1"/>
</dbReference>
<dbReference type="Proteomes" id="UP001140206">
    <property type="component" value="Chromosome 5"/>
</dbReference>
<accession>A0AAV8CPL4</accession>